<gene>
    <name evidence="2" type="ORF">MSTHT_1249</name>
</gene>
<dbReference type="NCBIfam" id="TIGR01567">
    <property type="entry name" value="S_layer_rel_Mac"/>
    <property type="match status" value="1"/>
</dbReference>
<dbReference type="Pfam" id="PF07752">
    <property type="entry name" value="S-layer"/>
    <property type="match status" value="2"/>
</dbReference>
<evidence type="ECO:0000259" key="1">
    <source>
        <dbReference type="Pfam" id="PF07752"/>
    </source>
</evidence>
<dbReference type="EMBL" id="CP009501">
    <property type="protein sequence ID" value="AKB13007.1"/>
    <property type="molecule type" value="Genomic_DNA"/>
</dbReference>
<dbReference type="OrthoDB" id="133064at2157"/>
<evidence type="ECO:0000313" key="2">
    <source>
        <dbReference type="EMBL" id="AKB13007.1"/>
    </source>
</evidence>
<accession>A0A0E3NC18</accession>
<dbReference type="InterPro" id="IPR006457">
    <property type="entry name" value="S_layer-rel_Mac"/>
</dbReference>
<protein>
    <recommendedName>
        <fullName evidence="1">S-layer family duplication domain-containing protein</fullName>
    </recommendedName>
</protein>
<proteinExistence type="predicted"/>
<reference evidence="2 3" key="1">
    <citation type="submission" date="2014-07" db="EMBL/GenBank/DDBJ databases">
        <title>Methanogenic archaea and the global carbon cycle.</title>
        <authorList>
            <person name="Henriksen J.R."/>
            <person name="Luke J."/>
            <person name="Reinhart S."/>
            <person name="Benedict M.N."/>
            <person name="Youngblut N.D."/>
            <person name="Metcalf M.E."/>
            <person name="Whitaker R.J."/>
            <person name="Metcalf W.W."/>
        </authorList>
    </citation>
    <scope>NUCLEOTIDE SEQUENCE [LARGE SCALE GENOMIC DNA]</scope>
    <source>
        <strain evidence="3">ATCC 43570 / DSM 1825 / OCM 12 / VKM B-1830 / TM-1</strain>
    </source>
</reference>
<dbReference type="Gene3D" id="2.60.40.4190">
    <property type="match status" value="2"/>
</dbReference>
<feature type="domain" description="S-layer family duplication" evidence="1">
    <location>
        <begin position="293"/>
        <end position="537"/>
    </location>
</feature>
<name>A0A0E3NC18_METTT</name>
<evidence type="ECO:0000313" key="3">
    <source>
        <dbReference type="Proteomes" id="UP000066529"/>
    </source>
</evidence>
<dbReference type="HOGENOM" id="CLU_482857_0_0_2"/>
<dbReference type="Gene3D" id="2.60.98.40">
    <property type="match status" value="2"/>
</dbReference>
<feature type="domain" description="S-layer family duplication" evidence="1">
    <location>
        <begin position="51"/>
        <end position="263"/>
    </location>
</feature>
<dbReference type="KEGG" id="mthr:MSTHT_1249"/>
<dbReference type="STRING" id="523844.MSTHT_1249"/>
<dbReference type="AlphaFoldDB" id="A0A0E3NC18"/>
<dbReference type="PATRIC" id="fig|523844.20.peg.1579"/>
<dbReference type="Proteomes" id="UP000066529">
    <property type="component" value="Chromosome"/>
</dbReference>
<organism evidence="2 3">
    <name type="scientific">Methanosarcina thermophila (strain ATCC 43570 / DSM 1825 / OCM 12 / VKM B-1830 / TM-1)</name>
    <dbReference type="NCBI Taxonomy" id="523844"/>
    <lineage>
        <taxon>Archaea</taxon>
        <taxon>Methanobacteriati</taxon>
        <taxon>Methanobacteriota</taxon>
        <taxon>Stenosarchaea group</taxon>
        <taxon>Methanomicrobia</taxon>
        <taxon>Methanosarcinales</taxon>
        <taxon>Methanosarcinaceae</taxon>
        <taxon>Methanosarcina</taxon>
    </lineage>
</organism>
<sequence>MNLSDKKNKKYINSHIILLILMSLVAVIPVNGAIEQRGPLVNISAGEYVILNGENCPGFYYSTSTGTYYESLELYFSEDGLIEAGNATYTSKVISGSTGFFGKKYKVFEDGLITENLVSYGSRDLQQGNDYDLGNGYRLVLLGINDESALLELQKDFLPVTSKSVDEGSKFNFTATINGNKYVILEGTLGRVLNSNDPVVSLVSVNQYSTAPIEIKVGDQYGNFEVTEVTDEKIELKNRVPIRMNPGDYVTILENLIDFRVADNVYKACSYNMTKDVINSYKIKGTSLTVNRSDSSPDSCVWTADSFGMLYYDLENDFSTERLELNLDDEIDWIREGGLVYESSPVRIPYKNPEMKDYGENAFNGGYSVLGWDGEKYAYLGDNQGIVNILMDDDNDRRLYSGEEWDLGEGYTLRVDDIKSDRVYLTVLRNNVAVYSSIISPGNSADIGTHTLLYRKNVNGVEIPLFSVYVDNVLEGSGNSCVSLRYPLHFSESPLELKVGETFGSLTVVETYPHIRLENKNTLNFGSDLKVTEEIHLGSFEKTTGGKLSVTFFPFMNKVEKVDSVLPTTTQRSIPVMSLEEYLIGN</sequence>